<dbReference type="SUPFAM" id="SSF51045">
    <property type="entry name" value="WW domain"/>
    <property type="match status" value="1"/>
</dbReference>
<accession>A0AA88HBU2</accession>
<dbReference type="Gene3D" id="2.20.70.10">
    <property type="match status" value="1"/>
</dbReference>
<name>A0AA88HBU2_ARTSF</name>
<dbReference type="InterPro" id="IPR045148">
    <property type="entry name" value="TCRG1-like"/>
</dbReference>
<dbReference type="SMART" id="SM00456">
    <property type="entry name" value="WW"/>
    <property type="match status" value="1"/>
</dbReference>
<dbReference type="PROSITE" id="PS50020">
    <property type="entry name" value="WW_DOMAIN_2"/>
    <property type="match status" value="1"/>
</dbReference>
<dbReference type="AlphaFoldDB" id="A0AA88HBU2"/>
<dbReference type="InterPro" id="IPR057565">
    <property type="entry name" value="WW_TCRG1_3rd"/>
</dbReference>
<evidence type="ECO:0000256" key="2">
    <source>
        <dbReference type="SAM" id="MobiDB-lite"/>
    </source>
</evidence>
<comment type="caution">
    <text evidence="4">The sequence shown here is derived from an EMBL/GenBank/DDBJ whole genome shotgun (WGS) entry which is preliminary data.</text>
</comment>
<dbReference type="FunFam" id="2.20.70.10:FF:000049">
    <property type="entry name" value="Transcription elongation regulator 1-like"/>
    <property type="match status" value="1"/>
</dbReference>
<keyword evidence="5" id="KW-1185">Reference proteome</keyword>
<dbReference type="GO" id="GO:0005634">
    <property type="term" value="C:nucleus"/>
    <property type="evidence" value="ECO:0007669"/>
    <property type="project" value="TreeGrafter"/>
</dbReference>
<evidence type="ECO:0000256" key="1">
    <source>
        <dbReference type="ARBA" id="ARBA00022737"/>
    </source>
</evidence>
<gene>
    <name evidence="4" type="ORF">QYM36_016243</name>
</gene>
<dbReference type="Pfam" id="PF23517">
    <property type="entry name" value="WW_TCERG1"/>
    <property type="match status" value="1"/>
</dbReference>
<evidence type="ECO:0000313" key="4">
    <source>
        <dbReference type="EMBL" id="KAK2706145.1"/>
    </source>
</evidence>
<feature type="compositionally biased region" description="Basic and acidic residues" evidence="2">
    <location>
        <begin position="103"/>
        <end position="127"/>
    </location>
</feature>
<evidence type="ECO:0000259" key="3">
    <source>
        <dbReference type="PROSITE" id="PS50020"/>
    </source>
</evidence>
<proteinExistence type="predicted"/>
<feature type="domain" description="WW" evidence="3">
    <location>
        <begin position="148"/>
        <end position="177"/>
    </location>
</feature>
<protein>
    <recommendedName>
        <fullName evidence="3">WW domain-containing protein</fullName>
    </recommendedName>
</protein>
<dbReference type="CDD" id="cd00201">
    <property type="entry name" value="WW"/>
    <property type="match status" value="1"/>
</dbReference>
<dbReference type="GO" id="GO:0003712">
    <property type="term" value="F:transcription coregulator activity"/>
    <property type="evidence" value="ECO:0007669"/>
    <property type="project" value="TreeGrafter"/>
</dbReference>
<dbReference type="InterPro" id="IPR001202">
    <property type="entry name" value="WW_dom"/>
</dbReference>
<dbReference type="PANTHER" id="PTHR15377">
    <property type="entry name" value="TRANSCRIPTION ELONGATION REGULATOR 1"/>
    <property type="match status" value="1"/>
</dbReference>
<dbReference type="EMBL" id="JAVRJZ010000020">
    <property type="protein sequence ID" value="KAK2706145.1"/>
    <property type="molecule type" value="Genomic_DNA"/>
</dbReference>
<organism evidence="4 5">
    <name type="scientific">Artemia franciscana</name>
    <name type="common">Brine shrimp</name>
    <name type="synonym">Artemia sanfranciscana</name>
    <dbReference type="NCBI Taxonomy" id="6661"/>
    <lineage>
        <taxon>Eukaryota</taxon>
        <taxon>Metazoa</taxon>
        <taxon>Ecdysozoa</taxon>
        <taxon>Arthropoda</taxon>
        <taxon>Crustacea</taxon>
        <taxon>Branchiopoda</taxon>
        <taxon>Anostraca</taxon>
        <taxon>Artemiidae</taxon>
        <taxon>Artemia</taxon>
    </lineage>
</organism>
<evidence type="ECO:0000313" key="5">
    <source>
        <dbReference type="Proteomes" id="UP001187531"/>
    </source>
</evidence>
<keyword evidence="1" id="KW-0677">Repeat</keyword>
<dbReference type="Proteomes" id="UP001187531">
    <property type="component" value="Unassembled WGS sequence"/>
</dbReference>
<reference evidence="4" key="1">
    <citation type="submission" date="2023-07" db="EMBL/GenBank/DDBJ databases">
        <title>Chromosome-level genome assembly of Artemia franciscana.</title>
        <authorList>
            <person name="Jo E."/>
        </authorList>
    </citation>
    <scope>NUCLEOTIDE SEQUENCE</scope>
    <source>
        <tissue evidence="4">Whole body</tissue>
    </source>
</reference>
<sequence length="200" mass="21506">MRLGLGFEADVFAIPTEIIPKHLPYRMRDALRLSAKLAAAQGISVTAPPTPAPPATVAPVIGSTPAPVAVSVAMATTTPATTIAPAVTEPERYEAETGIAAVEEPKEKEEGKKEEPKKEKKKEEAESVKPAVQQDKSRPVSSTPVAGTPWSVVWTGDGRVFFYNPLSRTSVWEKPPELLNKPEVDKLVTNVPEAVKSFQD</sequence>
<dbReference type="GO" id="GO:0070063">
    <property type="term" value="F:RNA polymerase binding"/>
    <property type="evidence" value="ECO:0007669"/>
    <property type="project" value="InterPro"/>
</dbReference>
<feature type="region of interest" description="Disordered" evidence="2">
    <location>
        <begin position="89"/>
        <end position="149"/>
    </location>
</feature>
<dbReference type="PANTHER" id="PTHR15377:SF3">
    <property type="entry name" value="WW DOMAIN-CONTAINING PROTEIN"/>
    <property type="match status" value="1"/>
</dbReference>
<dbReference type="InterPro" id="IPR036020">
    <property type="entry name" value="WW_dom_sf"/>
</dbReference>